<dbReference type="EMBL" id="JAXOJX010000009">
    <property type="protein sequence ID" value="MDZ5456574.1"/>
    <property type="molecule type" value="Genomic_DNA"/>
</dbReference>
<comment type="cofactor">
    <cofactor evidence="8">
        <name>Mg(2+)</name>
        <dbReference type="ChEBI" id="CHEBI:18420"/>
    </cofactor>
</comment>
<dbReference type="Gene3D" id="3.90.470.20">
    <property type="entry name" value="4'-phosphopantetheinyl transferase domain"/>
    <property type="match status" value="1"/>
</dbReference>
<dbReference type="InterPro" id="IPR037143">
    <property type="entry name" value="4-PPantetheinyl_Trfase_dom_sf"/>
</dbReference>
<sequence length="140" mass="15574">MIVGIGTDVCDVRRIAATLGRKSDRFPQRVLGPNEQQVFAARRARAESRGVAYLATRFSAKEAFSKAIGLGMHMPMRWRDCEILNHASGQPYLQLHGALAAWFQSRGWQAHVTLSDETDYAVSFVVVETQPTTPPIPQHP</sequence>
<keyword evidence="8" id="KW-0963">Cytoplasm</keyword>
<evidence type="ECO:0000313" key="11">
    <source>
        <dbReference type="Proteomes" id="UP001293718"/>
    </source>
</evidence>
<dbReference type="RefSeq" id="WP_066337771.1">
    <property type="nucleotide sequence ID" value="NZ_JAXOJX010000009.1"/>
</dbReference>
<evidence type="ECO:0000256" key="6">
    <source>
        <dbReference type="ARBA" id="ARBA00023098"/>
    </source>
</evidence>
<feature type="domain" description="4'-phosphopantetheinyl transferase" evidence="9">
    <location>
        <begin position="4"/>
        <end position="124"/>
    </location>
</feature>
<dbReference type="EC" id="2.7.8.7" evidence="8"/>
<dbReference type="GO" id="GO:0008897">
    <property type="term" value="F:holo-[acyl-carrier-protein] synthase activity"/>
    <property type="evidence" value="ECO:0007669"/>
    <property type="project" value="UniProtKB-EC"/>
</dbReference>
<dbReference type="InterPro" id="IPR004568">
    <property type="entry name" value="Ppantetheine-prot_Trfase_dom"/>
</dbReference>
<comment type="similarity">
    <text evidence="8">Belongs to the P-Pant transferase superfamily. AcpS family.</text>
</comment>
<keyword evidence="2 8" id="KW-0808">Transferase</keyword>
<keyword evidence="6 8" id="KW-0443">Lipid metabolism</keyword>
<evidence type="ECO:0000256" key="4">
    <source>
        <dbReference type="ARBA" id="ARBA00022832"/>
    </source>
</evidence>
<dbReference type="InterPro" id="IPR008278">
    <property type="entry name" value="4-PPantetheinyl_Trfase_dom"/>
</dbReference>
<comment type="subcellular location">
    <subcellularLocation>
        <location evidence="8">Cytoplasm</location>
    </subcellularLocation>
</comment>
<comment type="function">
    <text evidence="8">Transfers the 4'-phosphopantetheine moiety from coenzyme A to a Ser of acyl-carrier-protein.</text>
</comment>
<keyword evidence="4 8" id="KW-0276">Fatty acid metabolism</keyword>
<comment type="caution">
    <text evidence="10">The sequence shown here is derived from an EMBL/GenBank/DDBJ whole genome shotgun (WGS) entry which is preliminary data.</text>
</comment>
<keyword evidence="7 8" id="KW-0275">Fatty acid biosynthesis</keyword>
<evidence type="ECO:0000256" key="2">
    <source>
        <dbReference type="ARBA" id="ARBA00022679"/>
    </source>
</evidence>
<reference evidence="10 11" key="1">
    <citation type="submission" date="2023-11" db="EMBL/GenBank/DDBJ databases">
        <title>Draft genome of Azohydromonas lata strain H1 (DSM1123), a polyhydroxyalkanoate producer.</title>
        <authorList>
            <person name="Traversa D."/>
            <person name="D'Addabbo P."/>
            <person name="Pazzani C."/>
            <person name="Manzari C."/>
            <person name="Chiara M."/>
            <person name="Scrascia M."/>
        </authorList>
    </citation>
    <scope>NUCLEOTIDE SEQUENCE [LARGE SCALE GENOMIC DNA]</scope>
    <source>
        <strain evidence="10 11">H1</strain>
    </source>
</reference>
<dbReference type="NCBIfam" id="TIGR00556">
    <property type="entry name" value="pantethn_trn"/>
    <property type="match status" value="1"/>
</dbReference>
<gene>
    <name evidence="8 10" type="primary">acpS</name>
    <name evidence="10" type="ORF">SM757_08290</name>
</gene>
<feature type="binding site" evidence="8">
    <location>
        <position position="8"/>
    </location>
    <ligand>
        <name>Mg(2+)</name>
        <dbReference type="ChEBI" id="CHEBI:18420"/>
    </ligand>
</feature>
<keyword evidence="5 8" id="KW-0460">Magnesium</keyword>
<feature type="binding site" evidence="8">
    <location>
        <position position="62"/>
    </location>
    <ligand>
        <name>Mg(2+)</name>
        <dbReference type="ChEBI" id="CHEBI:18420"/>
    </ligand>
</feature>
<dbReference type="Pfam" id="PF01648">
    <property type="entry name" value="ACPS"/>
    <property type="match status" value="1"/>
</dbReference>
<evidence type="ECO:0000259" key="9">
    <source>
        <dbReference type="Pfam" id="PF01648"/>
    </source>
</evidence>
<dbReference type="Proteomes" id="UP001293718">
    <property type="component" value="Unassembled WGS sequence"/>
</dbReference>
<evidence type="ECO:0000256" key="5">
    <source>
        <dbReference type="ARBA" id="ARBA00022842"/>
    </source>
</evidence>
<evidence type="ECO:0000313" key="10">
    <source>
        <dbReference type="EMBL" id="MDZ5456574.1"/>
    </source>
</evidence>
<evidence type="ECO:0000256" key="1">
    <source>
        <dbReference type="ARBA" id="ARBA00022516"/>
    </source>
</evidence>
<dbReference type="NCBIfam" id="TIGR00516">
    <property type="entry name" value="acpS"/>
    <property type="match status" value="1"/>
</dbReference>
<evidence type="ECO:0000256" key="3">
    <source>
        <dbReference type="ARBA" id="ARBA00022723"/>
    </source>
</evidence>
<comment type="catalytic activity">
    <reaction evidence="8">
        <text>apo-[ACP] + CoA = holo-[ACP] + adenosine 3',5'-bisphosphate + H(+)</text>
        <dbReference type="Rhea" id="RHEA:12068"/>
        <dbReference type="Rhea" id="RHEA-COMP:9685"/>
        <dbReference type="Rhea" id="RHEA-COMP:9690"/>
        <dbReference type="ChEBI" id="CHEBI:15378"/>
        <dbReference type="ChEBI" id="CHEBI:29999"/>
        <dbReference type="ChEBI" id="CHEBI:57287"/>
        <dbReference type="ChEBI" id="CHEBI:58343"/>
        <dbReference type="ChEBI" id="CHEBI:64479"/>
        <dbReference type="EC" id="2.7.8.7"/>
    </reaction>
</comment>
<proteinExistence type="inferred from homology"/>
<protein>
    <recommendedName>
        <fullName evidence="8">Holo-[acyl-carrier-protein] synthase</fullName>
        <shortName evidence="8">Holo-ACP synthase</shortName>
        <ecNumber evidence="8">2.7.8.7</ecNumber>
    </recommendedName>
    <alternativeName>
        <fullName evidence="8">4'-phosphopantetheinyl transferase AcpS</fullName>
    </alternativeName>
</protein>
<keyword evidence="11" id="KW-1185">Reference proteome</keyword>
<dbReference type="HAMAP" id="MF_00101">
    <property type="entry name" value="AcpS"/>
    <property type="match status" value="1"/>
</dbReference>
<dbReference type="SUPFAM" id="SSF56214">
    <property type="entry name" value="4'-phosphopantetheinyl transferase"/>
    <property type="match status" value="1"/>
</dbReference>
<keyword evidence="1 8" id="KW-0444">Lipid biosynthesis</keyword>
<dbReference type="InterPro" id="IPR002582">
    <property type="entry name" value="ACPS"/>
</dbReference>
<keyword evidence="3 8" id="KW-0479">Metal-binding</keyword>
<evidence type="ECO:0000256" key="7">
    <source>
        <dbReference type="ARBA" id="ARBA00023160"/>
    </source>
</evidence>
<organism evidence="10 11">
    <name type="scientific">Azohydromonas lata</name>
    <dbReference type="NCBI Taxonomy" id="45677"/>
    <lineage>
        <taxon>Bacteria</taxon>
        <taxon>Pseudomonadati</taxon>
        <taxon>Pseudomonadota</taxon>
        <taxon>Betaproteobacteria</taxon>
        <taxon>Burkholderiales</taxon>
        <taxon>Sphaerotilaceae</taxon>
        <taxon>Azohydromonas</taxon>
    </lineage>
</organism>
<evidence type="ECO:0000256" key="8">
    <source>
        <dbReference type="HAMAP-Rule" id="MF_00101"/>
    </source>
</evidence>
<accession>A0ABU5IBW0</accession>
<name>A0ABU5IBW0_9BURK</name>